<evidence type="ECO:0000313" key="1">
    <source>
        <dbReference type="EMBL" id="CRY69747.1"/>
    </source>
</evidence>
<gene>
    <name evidence="1" type="ORF">ERS137968_04903</name>
</gene>
<accession>A0ABM9TW56</accession>
<keyword evidence="2" id="KW-1185">Reference proteome</keyword>
<organism evidence="1 2">
    <name type="scientific">Yersinia pekkanenii</name>
    <dbReference type="NCBI Taxonomy" id="1288385"/>
    <lineage>
        <taxon>Bacteria</taxon>
        <taxon>Pseudomonadati</taxon>
        <taxon>Pseudomonadota</taxon>
        <taxon>Gammaproteobacteria</taxon>
        <taxon>Enterobacterales</taxon>
        <taxon>Yersiniaceae</taxon>
        <taxon>Yersinia</taxon>
    </lineage>
</organism>
<comment type="caution">
    <text evidence="1">The sequence shown here is derived from an EMBL/GenBank/DDBJ whole genome shotgun (WGS) entry which is preliminary data.</text>
</comment>
<evidence type="ECO:0000313" key="2">
    <source>
        <dbReference type="Proteomes" id="UP000044625"/>
    </source>
</evidence>
<proteinExistence type="predicted"/>
<protein>
    <submittedName>
        <fullName evidence="1">Uncharacterized protein</fullName>
    </submittedName>
</protein>
<reference evidence="1 2" key="1">
    <citation type="submission" date="2015-03" db="EMBL/GenBank/DDBJ databases">
        <authorList>
            <consortium name="Pathogen Informatics"/>
            <person name="Murphy D."/>
        </authorList>
    </citation>
    <scope>NUCLEOTIDE SEQUENCE [LARGE SCALE GENOMIC DNA]</scope>
    <source>
        <strain evidence="2">type strain: CIP110230</strain>
    </source>
</reference>
<dbReference type="EMBL" id="CWJL01000103">
    <property type="protein sequence ID" value="CRY69747.1"/>
    <property type="molecule type" value="Genomic_DNA"/>
</dbReference>
<dbReference type="Proteomes" id="UP000044625">
    <property type="component" value="Unassembled WGS sequence"/>
</dbReference>
<name>A0ABM9TW56_9GAMM</name>
<sequence length="117" mass="12249">MADALAVEVSVFMLLAVFTIEEAVSNGFAPPFSLLLVLNRAAQMSVTRFIDNPLAGALSIDAHRRTAFSINQLHQGAIIDTVGAQHGSSKVIVIAKIGQNGFVLLLCGKQTGIDTGG</sequence>